<comment type="caution">
    <text evidence="2">The sequence shown here is derived from an EMBL/GenBank/DDBJ whole genome shotgun (WGS) entry which is preliminary data.</text>
</comment>
<proteinExistence type="predicted"/>
<sequence>MKRDEDIARLLAGDLEEAERQELAGQLATDPEALKSLGGHAVVEGLLGVALEDEFSAERRHGKLMAALHRVDQDEFLSGVRGKIRRRSWRNRVTAIAAMVVFGFSTWLFMRPEKMGSVSRLETVTWSDAAQLTEGEALKPGTRLRFQSGLVELEMGGRGRMIVEGPADLEFAGPMSSVLHRGRVLMRFTEAGHGYRLNTPVGTVDHGTEFGVSVSNEGVETHVLEGEVEAIPTGGEMVLLKKNDALRFDGKGGERMAADTGSFYTALPPQRSGAPRAIHWPLEGAATGKDAAQVRGFQGTGYDLQLRAMEQGKAPSAVPGVFDSAFAFDGKGGYAESDFPGIGGQEPRTVSFWVRVPQDFSTREGFGIVSWGQFAGDNHGGVWQVSVNPLLEEGPVGRLRVGAHGGQIVGATDLRDGQWHHVAVVLFEASHADIGKHVLIYLDGELEPISRRSLLALNTRTEGASHGVWLGRNVAYNQSVPDHHHGGFFRGEVDEVFIFDTALSHDEILALKTRNEMPETPP</sequence>
<dbReference type="Proteomes" id="UP001320876">
    <property type="component" value="Unassembled WGS sequence"/>
</dbReference>
<accession>A0ABT3GET5</accession>
<dbReference type="Gene3D" id="2.60.120.200">
    <property type="match status" value="1"/>
</dbReference>
<dbReference type="SUPFAM" id="SSF49899">
    <property type="entry name" value="Concanavalin A-like lectins/glucanases"/>
    <property type="match status" value="1"/>
</dbReference>
<dbReference type="EMBL" id="JAPDDT010000002">
    <property type="protein sequence ID" value="MCW1922069.1"/>
    <property type="molecule type" value="Genomic_DNA"/>
</dbReference>
<keyword evidence="1" id="KW-0812">Transmembrane</keyword>
<dbReference type="PANTHER" id="PTHR30273:SF2">
    <property type="entry name" value="PROTEIN FECR"/>
    <property type="match status" value="1"/>
</dbReference>
<dbReference type="InterPro" id="IPR012373">
    <property type="entry name" value="Ferrdict_sens_TM"/>
</dbReference>
<evidence type="ECO:0000313" key="3">
    <source>
        <dbReference type="Proteomes" id="UP001320876"/>
    </source>
</evidence>
<keyword evidence="1" id="KW-0472">Membrane</keyword>
<organism evidence="2 3">
    <name type="scientific">Luteolibacter arcticus</name>
    <dbReference type="NCBI Taxonomy" id="1581411"/>
    <lineage>
        <taxon>Bacteria</taxon>
        <taxon>Pseudomonadati</taxon>
        <taxon>Verrucomicrobiota</taxon>
        <taxon>Verrucomicrobiia</taxon>
        <taxon>Verrucomicrobiales</taxon>
        <taxon>Verrucomicrobiaceae</taxon>
        <taxon>Luteolibacter</taxon>
    </lineage>
</organism>
<gene>
    <name evidence="2" type="ORF">OKA05_05860</name>
</gene>
<dbReference type="InterPro" id="IPR013320">
    <property type="entry name" value="ConA-like_dom_sf"/>
</dbReference>
<dbReference type="PANTHER" id="PTHR30273">
    <property type="entry name" value="PERIPLASMIC SIGNAL SENSOR AND SIGMA FACTOR ACTIVATOR FECR-RELATED"/>
    <property type="match status" value="1"/>
</dbReference>
<dbReference type="Pfam" id="PF13385">
    <property type="entry name" value="Laminin_G_3"/>
    <property type="match status" value="1"/>
</dbReference>
<evidence type="ECO:0008006" key="4">
    <source>
        <dbReference type="Google" id="ProtNLM"/>
    </source>
</evidence>
<evidence type="ECO:0000313" key="2">
    <source>
        <dbReference type="EMBL" id="MCW1922069.1"/>
    </source>
</evidence>
<protein>
    <recommendedName>
        <fullName evidence="4">LamG-like jellyroll fold domain-containing protein</fullName>
    </recommendedName>
</protein>
<dbReference type="RefSeq" id="WP_264486179.1">
    <property type="nucleotide sequence ID" value="NZ_JAPDDT010000002.1"/>
</dbReference>
<evidence type="ECO:0000256" key="1">
    <source>
        <dbReference type="SAM" id="Phobius"/>
    </source>
</evidence>
<reference evidence="2 3" key="1">
    <citation type="submission" date="2022-10" db="EMBL/GenBank/DDBJ databases">
        <title>Luteolibacter arcticus strain CCTCC AB 2014275, whole genome shotgun sequencing project.</title>
        <authorList>
            <person name="Zhao G."/>
            <person name="Shen L."/>
        </authorList>
    </citation>
    <scope>NUCLEOTIDE SEQUENCE [LARGE SCALE GENOMIC DNA]</scope>
    <source>
        <strain evidence="2 3">CCTCC AB 2014275</strain>
    </source>
</reference>
<name>A0ABT3GET5_9BACT</name>
<keyword evidence="3" id="KW-1185">Reference proteome</keyword>
<keyword evidence="1" id="KW-1133">Transmembrane helix</keyword>
<feature type="transmembrane region" description="Helical" evidence="1">
    <location>
        <begin position="93"/>
        <end position="110"/>
    </location>
</feature>